<accession>A0A7W7CDI6</accession>
<protein>
    <submittedName>
        <fullName evidence="1">Uncharacterized protein</fullName>
    </submittedName>
</protein>
<evidence type="ECO:0000313" key="1">
    <source>
        <dbReference type="EMBL" id="MBB4677853.1"/>
    </source>
</evidence>
<dbReference type="Proteomes" id="UP000533598">
    <property type="component" value="Unassembled WGS sequence"/>
</dbReference>
<keyword evidence="2" id="KW-1185">Reference proteome</keyword>
<proteinExistence type="predicted"/>
<dbReference type="AlphaFoldDB" id="A0A7W7CDI6"/>
<dbReference type="EMBL" id="JACHMH010000001">
    <property type="protein sequence ID" value="MBB4677853.1"/>
    <property type="molecule type" value="Genomic_DNA"/>
</dbReference>
<organism evidence="1 2">
    <name type="scientific">Crossiella cryophila</name>
    <dbReference type="NCBI Taxonomy" id="43355"/>
    <lineage>
        <taxon>Bacteria</taxon>
        <taxon>Bacillati</taxon>
        <taxon>Actinomycetota</taxon>
        <taxon>Actinomycetes</taxon>
        <taxon>Pseudonocardiales</taxon>
        <taxon>Pseudonocardiaceae</taxon>
        <taxon>Crossiella</taxon>
    </lineage>
</organism>
<comment type="caution">
    <text evidence="1">The sequence shown here is derived from an EMBL/GenBank/DDBJ whole genome shotgun (WGS) entry which is preliminary data.</text>
</comment>
<evidence type="ECO:0000313" key="2">
    <source>
        <dbReference type="Proteomes" id="UP000533598"/>
    </source>
</evidence>
<gene>
    <name evidence="1" type="ORF">HNR67_003971</name>
</gene>
<name>A0A7W7CDI6_9PSEU</name>
<reference evidence="1 2" key="1">
    <citation type="submission" date="2020-08" db="EMBL/GenBank/DDBJ databases">
        <title>Sequencing the genomes of 1000 actinobacteria strains.</title>
        <authorList>
            <person name="Klenk H.-P."/>
        </authorList>
    </citation>
    <scope>NUCLEOTIDE SEQUENCE [LARGE SCALE GENOMIC DNA]</scope>
    <source>
        <strain evidence="1 2">DSM 44230</strain>
    </source>
</reference>
<sequence>MQWNHNLALALLGRDWLGGERLKALACAEALPAGRFHVKGLDTHGIPVTRSTAATWSDDDIAAGRGAAVHARRPESLGVRLYRAVQAPEACWLALGVARIAVIRIRDTAVRAEPIVSPTAQRLVRQRSVGKVLRGVGRLMRDVATGLQEDIGRPPLHERPEDAVLEFEFEAPRAELLRVERCRQLAVGPATRQVRLHFTDDSWARIRTDVDGAEALTLPY</sequence>
<dbReference type="RefSeq" id="WP_185003749.1">
    <property type="nucleotide sequence ID" value="NZ_BAAAUI010000044.1"/>
</dbReference>